<dbReference type="PANTHER" id="PTHR47691:SF3">
    <property type="entry name" value="HTH-TYPE TRANSCRIPTIONAL REGULATOR RV0890C-RELATED"/>
    <property type="match status" value="1"/>
</dbReference>
<dbReference type="RefSeq" id="WP_307244446.1">
    <property type="nucleotide sequence ID" value="NZ_JAUSQZ010000001.1"/>
</dbReference>
<dbReference type="SUPFAM" id="SSF47413">
    <property type="entry name" value="lambda repressor-like DNA-binding domains"/>
    <property type="match status" value="1"/>
</dbReference>
<evidence type="ECO:0000313" key="4">
    <source>
        <dbReference type="EMBL" id="MDP9827860.1"/>
    </source>
</evidence>
<feature type="region of interest" description="Disordered" evidence="2">
    <location>
        <begin position="774"/>
        <end position="794"/>
    </location>
</feature>
<dbReference type="InterPro" id="IPR002182">
    <property type="entry name" value="NB-ARC"/>
</dbReference>
<dbReference type="InterPro" id="IPR001387">
    <property type="entry name" value="Cro/C1-type_HTH"/>
</dbReference>
<feature type="domain" description="HTH cro/C1-type" evidence="3">
    <location>
        <begin position="32"/>
        <end position="76"/>
    </location>
</feature>
<dbReference type="PROSITE" id="PS50943">
    <property type="entry name" value="HTH_CROC1"/>
    <property type="match status" value="1"/>
</dbReference>
<evidence type="ECO:0000256" key="1">
    <source>
        <dbReference type="PROSITE-ProRule" id="PRU00339"/>
    </source>
</evidence>
<dbReference type="SUPFAM" id="SSF52540">
    <property type="entry name" value="P-loop containing nucleoside triphosphate hydrolases"/>
    <property type="match status" value="1"/>
</dbReference>
<dbReference type="PROSITE" id="PS50005">
    <property type="entry name" value="TPR"/>
    <property type="match status" value="2"/>
</dbReference>
<dbReference type="SMART" id="SM00530">
    <property type="entry name" value="HTH_XRE"/>
    <property type="match status" value="1"/>
</dbReference>
<dbReference type="Pfam" id="PF13181">
    <property type="entry name" value="TPR_8"/>
    <property type="match status" value="1"/>
</dbReference>
<keyword evidence="5" id="KW-1185">Reference proteome</keyword>
<evidence type="ECO:0000313" key="5">
    <source>
        <dbReference type="Proteomes" id="UP001235712"/>
    </source>
</evidence>
<organism evidence="4 5">
    <name type="scientific">Kineosporia succinea</name>
    <dbReference type="NCBI Taxonomy" id="84632"/>
    <lineage>
        <taxon>Bacteria</taxon>
        <taxon>Bacillati</taxon>
        <taxon>Actinomycetota</taxon>
        <taxon>Actinomycetes</taxon>
        <taxon>Kineosporiales</taxon>
        <taxon>Kineosporiaceae</taxon>
        <taxon>Kineosporia</taxon>
    </lineage>
</organism>
<feature type="repeat" description="TPR" evidence="1">
    <location>
        <begin position="554"/>
        <end position="587"/>
    </location>
</feature>
<reference evidence="4 5" key="1">
    <citation type="submission" date="2023-07" db="EMBL/GenBank/DDBJ databases">
        <title>Sequencing the genomes of 1000 actinobacteria strains.</title>
        <authorList>
            <person name="Klenk H.-P."/>
        </authorList>
    </citation>
    <scope>NUCLEOTIDE SEQUENCE [LARGE SCALE GENOMIC DNA]</scope>
    <source>
        <strain evidence="4 5">DSM 44388</strain>
    </source>
</reference>
<dbReference type="InterPro" id="IPR011990">
    <property type="entry name" value="TPR-like_helical_dom_sf"/>
</dbReference>
<dbReference type="Pfam" id="PF13424">
    <property type="entry name" value="TPR_12"/>
    <property type="match status" value="1"/>
</dbReference>
<feature type="repeat" description="TPR" evidence="1">
    <location>
        <begin position="674"/>
        <end position="707"/>
    </location>
</feature>
<dbReference type="InterPro" id="IPR010982">
    <property type="entry name" value="Lambda_DNA-bd_dom_sf"/>
</dbReference>
<dbReference type="Pfam" id="PF00931">
    <property type="entry name" value="NB-ARC"/>
    <property type="match status" value="1"/>
</dbReference>
<dbReference type="InterPro" id="IPR027417">
    <property type="entry name" value="P-loop_NTPase"/>
</dbReference>
<sequence>MGVLTRPELPPGDLRTLSEALHEAHHRAGRPSLRDLAREVGCSRTTVSAVFSEPRPPRWGLLELVVEALGADPARFHALWLRATGGMADAVERPPVPTALLRQTPSAVNGFTGRDTLVGALDQLLEPGPPAAVPIGVLTGTAGVGKTALARQWAHRRAEWYPDGTLYVDLHGYHPGPAVTAHDVLGEFIRALSPGKAAVPEGSRERAGLYRSLLAGRRILVMLDNARTAAQVEDLLPGSAGCAAVVTSRDSLGELVVHYGAVRLEVDLMKDAEAHDLLSSLVGERVTSEPGPVAELIGTCARLPLALRIAGELIDSRPGESIAEMADELRGLDLLDGVRAVFSWSYEHLEELPAQLFRRLALHPGSRFQLAGCAALLGVDLRTARTATDTLTRVHLLERLPGNRFRMHDLLRLYSTEFGETSPEASRRLFDVCCRDARAAATYSSAAADPKNRGQQWLSDERATLLAVAGVSGRHAVELSGILAAFLDAGGHYDDAETLHGLALRAATDAGERAGALDRLGLVHRRRGRFDPALAEHSEAAVLFQECGDRAGLASARQNIGIIHWRCGRYPQALDALEPALELHRQAGNRSGEGATLFNLGIVHRRLGDYPRAAACHEQAVALLEEIGDRPGLGKALNNLAALLLYRGEPEPAQTALLRGLEIQRHLGDRAGENAVLSNLGLAQEQLGRLDEAEESFRLALRIADEIAYPVGRIDALRGLGVTAARRLSFGRAAELLREAVDLAGQLGEGGSRIGATRELGEVLLAAEASAKRTSGASAGPDSRASAGPRRLVSGASAPDAFPEAAAVLAEALRAAVLAGDRYEEAMTRVALGDPLGAELLAELGLTPGASPAPAA</sequence>
<protein>
    <submittedName>
        <fullName evidence="4">Tetratricopeptide (TPR) repeat protein/transcriptional regulator with XRE-family HTH domain</fullName>
    </submittedName>
</protein>
<dbReference type="Gene3D" id="3.40.50.300">
    <property type="entry name" value="P-loop containing nucleotide triphosphate hydrolases"/>
    <property type="match status" value="1"/>
</dbReference>
<evidence type="ECO:0000256" key="2">
    <source>
        <dbReference type="SAM" id="MobiDB-lite"/>
    </source>
</evidence>
<dbReference type="PRINTS" id="PR00364">
    <property type="entry name" value="DISEASERSIST"/>
</dbReference>
<dbReference type="CDD" id="cd00093">
    <property type="entry name" value="HTH_XRE"/>
    <property type="match status" value="1"/>
</dbReference>
<name>A0ABT9P593_9ACTN</name>
<keyword evidence="1" id="KW-0802">TPR repeat</keyword>
<dbReference type="InterPro" id="IPR019734">
    <property type="entry name" value="TPR_rpt"/>
</dbReference>
<gene>
    <name evidence="4" type="ORF">J2S57_003609</name>
</gene>
<accession>A0ABT9P593</accession>
<proteinExistence type="predicted"/>
<dbReference type="SMART" id="SM00028">
    <property type="entry name" value="TPR"/>
    <property type="match status" value="6"/>
</dbReference>
<dbReference type="Proteomes" id="UP001235712">
    <property type="component" value="Unassembled WGS sequence"/>
</dbReference>
<dbReference type="SUPFAM" id="SSF48452">
    <property type="entry name" value="TPR-like"/>
    <property type="match status" value="2"/>
</dbReference>
<comment type="caution">
    <text evidence="4">The sequence shown here is derived from an EMBL/GenBank/DDBJ whole genome shotgun (WGS) entry which is preliminary data.</text>
</comment>
<dbReference type="EMBL" id="JAUSQZ010000001">
    <property type="protein sequence ID" value="MDP9827860.1"/>
    <property type="molecule type" value="Genomic_DNA"/>
</dbReference>
<dbReference type="Gene3D" id="1.25.40.10">
    <property type="entry name" value="Tetratricopeptide repeat domain"/>
    <property type="match status" value="2"/>
</dbReference>
<dbReference type="PANTHER" id="PTHR47691">
    <property type="entry name" value="REGULATOR-RELATED"/>
    <property type="match status" value="1"/>
</dbReference>
<evidence type="ECO:0000259" key="3">
    <source>
        <dbReference type="PROSITE" id="PS50943"/>
    </source>
</evidence>